<dbReference type="EMBL" id="JAHRIN010067707">
    <property type="protein sequence ID" value="MEQ2214855.1"/>
    <property type="molecule type" value="Genomic_DNA"/>
</dbReference>
<dbReference type="PANTHER" id="PTHR46003">
    <property type="entry name" value="HOST CELL FACTOR"/>
    <property type="match status" value="1"/>
</dbReference>
<protein>
    <submittedName>
        <fullName evidence="1">Uncharacterized protein</fullName>
    </submittedName>
</protein>
<dbReference type="PANTHER" id="PTHR46003:SF3">
    <property type="entry name" value="HOST CELL FACTOR 1"/>
    <property type="match status" value="1"/>
</dbReference>
<evidence type="ECO:0000313" key="1">
    <source>
        <dbReference type="EMBL" id="MEQ2214855.1"/>
    </source>
</evidence>
<name>A0ABV0S2T7_9TELE</name>
<gene>
    <name evidence="1" type="ORF">XENOCAPTIV_022095</name>
</gene>
<feature type="non-terminal residue" evidence="1">
    <location>
        <position position="1"/>
    </location>
</feature>
<reference evidence="1 2" key="1">
    <citation type="submission" date="2021-06" db="EMBL/GenBank/DDBJ databases">
        <authorList>
            <person name="Palmer J.M."/>
        </authorList>
    </citation>
    <scope>NUCLEOTIDE SEQUENCE [LARGE SCALE GENOMIC DNA]</scope>
    <source>
        <strain evidence="1 2">XC_2019</strain>
        <tissue evidence="1">Muscle</tissue>
    </source>
</reference>
<keyword evidence="2" id="KW-1185">Reference proteome</keyword>
<sequence length="162" mass="16610">GCCYGNGAIAAGQLNKCSFIFLCGRNSMCWETVLMDTLEDNIPRARAGHCAVSNPATRMLKTAAAQVGTATASSPTTTRPIITVHKSGAVTVAQQAQVVTTVVGGVTKTITLVKSVTSSTGMKTPITILTTKVMTTGTPGKIITAVPKLTTAAGQQGLTQVN</sequence>
<organism evidence="1 2">
    <name type="scientific">Xenoophorus captivus</name>
    <dbReference type="NCBI Taxonomy" id="1517983"/>
    <lineage>
        <taxon>Eukaryota</taxon>
        <taxon>Metazoa</taxon>
        <taxon>Chordata</taxon>
        <taxon>Craniata</taxon>
        <taxon>Vertebrata</taxon>
        <taxon>Euteleostomi</taxon>
        <taxon>Actinopterygii</taxon>
        <taxon>Neopterygii</taxon>
        <taxon>Teleostei</taxon>
        <taxon>Neoteleostei</taxon>
        <taxon>Acanthomorphata</taxon>
        <taxon>Ovalentaria</taxon>
        <taxon>Atherinomorphae</taxon>
        <taxon>Cyprinodontiformes</taxon>
        <taxon>Goodeidae</taxon>
        <taxon>Xenoophorus</taxon>
    </lineage>
</organism>
<comment type="caution">
    <text evidence="1">The sequence shown here is derived from an EMBL/GenBank/DDBJ whole genome shotgun (WGS) entry which is preliminary data.</text>
</comment>
<evidence type="ECO:0000313" key="2">
    <source>
        <dbReference type="Proteomes" id="UP001434883"/>
    </source>
</evidence>
<accession>A0ABV0S2T7</accession>
<proteinExistence type="predicted"/>
<dbReference type="InterPro" id="IPR043536">
    <property type="entry name" value="HCF1/2"/>
</dbReference>
<dbReference type="Proteomes" id="UP001434883">
    <property type="component" value="Unassembled WGS sequence"/>
</dbReference>